<name>A0ABQ9I9H1_9NEOP</name>
<organism evidence="1 2">
    <name type="scientific">Dryococelus australis</name>
    <dbReference type="NCBI Taxonomy" id="614101"/>
    <lineage>
        <taxon>Eukaryota</taxon>
        <taxon>Metazoa</taxon>
        <taxon>Ecdysozoa</taxon>
        <taxon>Arthropoda</taxon>
        <taxon>Hexapoda</taxon>
        <taxon>Insecta</taxon>
        <taxon>Pterygota</taxon>
        <taxon>Neoptera</taxon>
        <taxon>Polyneoptera</taxon>
        <taxon>Phasmatodea</taxon>
        <taxon>Verophasmatodea</taxon>
        <taxon>Anareolatae</taxon>
        <taxon>Phasmatidae</taxon>
        <taxon>Eurycanthinae</taxon>
        <taxon>Dryococelus</taxon>
    </lineage>
</organism>
<keyword evidence="2" id="KW-1185">Reference proteome</keyword>
<dbReference type="Proteomes" id="UP001159363">
    <property type="component" value="Chromosome 2"/>
</dbReference>
<accession>A0ABQ9I9H1</accession>
<sequence>MDLPLQYAKASTVLSCGELRQQFTLPENIQMSMFCAEFLRNIKTHLAVPNCDAPDVQFTPCGYLFLATENGAEQLEESAKLQRSVNVTFVIIDRSSAAVSIYVCYIGNFLSSKFCV</sequence>
<dbReference type="Gene3D" id="3.30.9.10">
    <property type="entry name" value="D-Amino Acid Oxidase, subunit A, domain 2"/>
    <property type="match status" value="1"/>
</dbReference>
<protein>
    <submittedName>
        <fullName evidence="1">Uncharacterized protein</fullName>
    </submittedName>
</protein>
<dbReference type="InterPro" id="IPR036188">
    <property type="entry name" value="FAD/NAD-bd_sf"/>
</dbReference>
<evidence type="ECO:0000313" key="2">
    <source>
        <dbReference type="Proteomes" id="UP001159363"/>
    </source>
</evidence>
<reference evidence="1 2" key="1">
    <citation type="submission" date="2023-02" db="EMBL/GenBank/DDBJ databases">
        <title>LHISI_Scaffold_Assembly.</title>
        <authorList>
            <person name="Stuart O.P."/>
            <person name="Cleave R."/>
            <person name="Magrath M.J.L."/>
            <person name="Mikheyev A.S."/>
        </authorList>
    </citation>
    <scope>NUCLEOTIDE SEQUENCE [LARGE SCALE GENOMIC DNA]</scope>
    <source>
        <strain evidence="1">Daus_M_001</strain>
        <tissue evidence="1">Leg muscle</tissue>
    </source>
</reference>
<dbReference type="EMBL" id="JARBHB010000002">
    <property type="protein sequence ID" value="KAJ8893299.1"/>
    <property type="molecule type" value="Genomic_DNA"/>
</dbReference>
<comment type="caution">
    <text evidence="1">The sequence shown here is derived from an EMBL/GenBank/DDBJ whole genome shotgun (WGS) entry which is preliminary data.</text>
</comment>
<gene>
    <name evidence="1" type="ORF">PR048_005890</name>
</gene>
<dbReference type="Gene3D" id="3.50.50.60">
    <property type="entry name" value="FAD/NAD(P)-binding domain"/>
    <property type="match status" value="1"/>
</dbReference>
<proteinExistence type="predicted"/>
<evidence type="ECO:0000313" key="1">
    <source>
        <dbReference type="EMBL" id="KAJ8893299.1"/>
    </source>
</evidence>